<dbReference type="EMBL" id="LBUZ01000012">
    <property type="protein sequence ID" value="KKQ75384.1"/>
    <property type="molecule type" value="Genomic_DNA"/>
</dbReference>
<dbReference type="Proteomes" id="UP000034181">
    <property type="component" value="Unassembled WGS sequence"/>
</dbReference>
<protein>
    <recommendedName>
        <fullName evidence="3">Polymerase nucleotidyl transferase domain-containing protein</fullName>
    </recommendedName>
</protein>
<proteinExistence type="predicted"/>
<reference evidence="1 2" key="1">
    <citation type="journal article" date="2015" name="Nature">
        <title>rRNA introns, odd ribosomes, and small enigmatic genomes across a large radiation of phyla.</title>
        <authorList>
            <person name="Brown C.T."/>
            <person name="Hug L.A."/>
            <person name="Thomas B.C."/>
            <person name="Sharon I."/>
            <person name="Castelle C.J."/>
            <person name="Singh A."/>
            <person name="Wilkins M.J."/>
            <person name="Williams K.H."/>
            <person name="Banfield J.F."/>
        </authorList>
    </citation>
    <scope>NUCLEOTIDE SEQUENCE [LARGE SCALE GENOMIC DNA]</scope>
</reference>
<evidence type="ECO:0008006" key="3">
    <source>
        <dbReference type="Google" id="ProtNLM"/>
    </source>
</evidence>
<accession>A0A0G0MNX6</accession>
<gene>
    <name evidence="1" type="ORF">US96_C0012G0013</name>
</gene>
<dbReference type="Gene3D" id="3.30.460.10">
    <property type="entry name" value="Beta Polymerase, domain 2"/>
    <property type="match status" value="1"/>
</dbReference>
<dbReference type="AlphaFoldDB" id="A0A0G0MNX6"/>
<evidence type="ECO:0000313" key="2">
    <source>
        <dbReference type="Proteomes" id="UP000034181"/>
    </source>
</evidence>
<dbReference type="InterPro" id="IPR043519">
    <property type="entry name" value="NT_sf"/>
</dbReference>
<sequence length="167" mass="19599">MVSLEEEKFLQSIPDPKKVFVKPFDPKVKEIGESIISKIKKQFSELEVLFMGSVALGIAGQNDIGIYALCEPREFDKFLPALKKIFGNPTKTHDTFIEWNFLEGGYQVEFYLTKPPQRQIDIFNVLKNDQKILKEYEDLKLSFNGKRMRDYQKAKYEFYSKIMKNHD</sequence>
<name>A0A0G0MNX6_9BACT</name>
<organism evidence="1 2">
    <name type="scientific">Candidatus Woesebacteria bacterium GW2011_GWB1_38_5b</name>
    <dbReference type="NCBI Taxonomy" id="1618569"/>
    <lineage>
        <taxon>Bacteria</taxon>
        <taxon>Candidatus Woeseibacteriota</taxon>
    </lineage>
</organism>
<evidence type="ECO:0000313" key="1">
    <source>
        <dbReference type="EMBL" id="KKQ75384.1"/>
    </source>
</evidence>
<comment type="caution">
    <text evidence="1">The sequence shown here is derived from an EMBL/GenBank/DDBJ whole genome shotgun (WGS) entry which is preliminary data.</text>
</comment>